<name>A0A1F5S5M8_9BACT</name>
<organism evidence="2 3">
    <name type="scientific">Candidatus Falkowbacteria bacterium RBG_13_39_14</name>
    <dbReference type="NCBI Taxonomy" id="1797985"/>
    <lineage>
        <taxon>Bacteria</taxon>
        <taxon>Candidatus Falkowiibacteriota</taxon>
    </lineage>
</organism>
<comment type="caution">
    <text evidence="2">The sequence shown here is derived from an EMBL/GenBank/DDBJ whole genome shotgun (WGS) entry which is preliminary data.</text>
</comment>
<dbReference type="Proteomes" id="UP000178323">
    <property type="component" value="Unassembled WGS sequence"/>
</dbReference>
<feature type="region of interest" description="Disordered" evidence="1">
    <location>
        <begin position="1"/>
        <end position="28"/>
    </location>
</feature>
<accession>A0A1F5S5M8</accession>
<evidence type="ECO:0000313" key="2">
    <source>
        <dbReference type="EMBL" id="OGF21995.1"/>
    </source>
</evidence>
<dbReference type="AlphaFoldDB" id="A0A1F5S5M8"/>
<evidence type="ECO:0000256" key="1">
    <source>
        <dbReference type="SAM" id="MobiDB-lite"/>
    </source>
</evidence>
<evidence type="ECO:0000313" key="3">
    <source>
        <dbReference type="Proteomes" id="UP000178323"/>
    </source>
</evidence>
<proteinExistence type="predicted"/>
<gene>
    <name evidence="2" type="ORF">A2Y83_03215</name>
</gene>
<sequence length="130" mass="14923">MKPPEMDMGSPEQTETKKHTIELKDGESITIEETKPGTFRIIDNSITKKDKHIMDGETSLGIKKSNEEVKYLDNDDSDARVFSDSSEHLKWEDVEFSYTGLEWEIKAPSLERVKEALEHTEMIAYNPEDS</sequence>
<protein>
    <submittedName>
        <fullName evidence="2">Uncharacterized protein</fullName>
    </submittedName>
</protein>
<feature type="compositionally biased region" description="Basic and acidic residues" evidence="1">
    <location>
        <begin position="14"/>
        <end position="28"/>
    </location>
</feature>
<reference evidence="2 3" key="1">
    <citation type="journal article" date="2016" name="Nat. Commun.">
        <title>Thousands of microbial genomes shed light on interconnected biogeochemical processes in an aquifer system.</title>
        <authorList>
            <person name="Anantharaman K."/>
            <person name="Brown C.T."/>
            <person name="Hug L.A."/>
            <person name="Sharon I."/>
            <person name="Castelle C.J."/>
            <person name="Probst A.J."/>
            <person name="Thomas B.C."/>
            <person name="Singh A."/>
            <person name="Wilkins M.J."/>
            <person name="Karaoz U."/>
            <person name="Brodie E.L."/>
            <person name="Williams K.H."/>
            <person name="Hubbard S.S."/>
            <person name="Banfield J.F."/>
        </authorList>
    </citation>
    <scope>NUCLEOTIDE SEQUENCE [LARGE SCALE GENOMIC DNA]</scope>
</reference>
<dbReference type="EMBL" id="MFFS01000044">
    <property type="protein sequence ID" value="OGF21995.1"/>
    <property type="molecule type" value="Genomic_DNA"/>
</dbReference>